<organism evidence="1 2">
    <name type="scientific">Paraburkholderia monticola</name>
    <dbReference type="NCBI Taxonomy" id="1399968"/>
    <lineage>
        <taxon>Bacteria</taxon>
        <taxon>Pseudomonadati</taxon>
        <taxon>Pseudomonadota</taxon>
        <taxon>Betaproteobacteria</taxon>
        <taxon>Burkholderiales</taxon>
        <taxon>Burkholderiaceae</taxon>
        <taxon>Paraburkholderia</taxon>
    </lineage>
</organism>
<dbReference type="EMBL" id="LRBG01000037">
    <property type="protein sequence ID" value="KXU84248.1"/>
    <property type="molecule type" value="Genomic_DNA"/>
</dbReference>
<sequence>MMVCESDAPRGCAGLPWSVTMSGQPEGWFDCTEAYQAAQSAARQYAEWFEQANRACAAWYAWWQAAYGIAPGVAPLAGGLSAWWWTSQNALPFAGVV</sequence>
<protein>
    <submittedName>
        <fullName evidence="1">Polyketide synthase</fullName>
    </submittedName>
</protein>
<keyword evidence="2" id="KW-1185">Reference proteome</keyword>
<evidence type="ECO:0000313" key="2">
    <source>
        <dbReference type="Proteomes" id="UP000075613"/>
    </source>
</evidence>
<gene>
    <name evidence="1" type="ORF">CI15_24125</name>
</gene>
<reference evidence="1 2" key="1">
    <citation type="journal article" date="2015" name="Int. J. Syst. Evol. Microbiol.">
        <title>Burkholderia monticola sp. nov., isolated from mountain soil.</title>
        <authorList>
            <person name="Baek I."/>
            <person name="Seo B."/>
            <person name="Lee I."/>
            <person name="Yi H."/>
            <person name="Chun J."/>
        </authorList>
    </citation>
    <scope>NUCLEOTIDE SEQUENCE [LARGE SCALE GENOMIC DNA]</scope>
    <source>
        <strain evidence="1 2">JC2948</strain>
    </source>
</reference>
<dbReference type="OrthoDB" id="9105108at2"/>
<evidence type="ECO:0000313" key="1">
    <source>
        <dbReference type="EMBL" id="KXU84248.1"/>
    </source>
</evidence>
<dbReference type="AlphaFoldDB" id="A0A149PGU6"/>
<name>A0A149PGU6_9BURK</name>
<comment type="caution">
    <text evidence="1">The sequence shown here is derived from an EMBL/GenBank/DDBJ whole genome shotgun (WGS) entry which is preliminary data.</text>
</comment>
<proteinExistence type="predicted"/>
<dbReference type="STRING" id="1399968.CI15_24125"/>
<dbReference type="Proteomes" id="UP000075613">
    <property type="component" value="Unassembled WGS sequence"/>
</dbReference>
<accession>A0A149PGU6</accession>